<reference evidence="6 7" key="1">
    <citation type="submission" date="2019-06" db="EMBL/GenBank/DDBJ databases">
        <title>A chromosomal-level reference genome of Carpinus fangiana (Coryloideae, Betulaceae).</title>
        <authorList>
            <person name="Yang X."/>
            <person name="Wang Z."/>
            <person name="Zhang L."/>
            <person name="Hao G."/>
            <person name="Liu J."/>
            <person name="Yang Y."/>
        </authorList>
    </citation>
    <scope>NUCLEOTIDE SEQUENCE [LARGE SCALE GENOMIC DNA]</scope>
    <source>
        <strain evidence="6">Cfa_2016G</strain>
        <tissue evidence="6">Leaf</tissue>
    </source>
</reference>
<dbReference type="GO" id="GO:0004364">
    <property type="term" value="F:glutathione transferase activity"/>
    <property type="evidence" value="ECO:0007669"/>
    <property type="project" value="InterPro"/>
</dbReference>
<dbReference type="PROSITE" id="PS51005">
    <property type="entry name" value="NAC"/>
    <property type="match status" value="1"/>
</dbReference>
<dbReference type="SUPFAM" id="SSF101941">
    <property type="entry name" value="NAC domain"/>
    <property type="match status" value="1"/>
</dbReference>
<keyword evidence="4" id="KW-0539">Nucleus</keyword>
<evidence type="ECO:0000256" key="1">
    <source>
        <dbReference type="ARBA" id="ARBA00023015"/>
    </source>
</evidence>
<evidence type="ECO:0000256" key="4">
    <source>
        <dbReference type="ARBA" id="ARBA00023242"/>
    </source>
</evidence>
<feature type="domain" description="NAC" evidence="5">
    <location>
        <begin position="14"/>
        <end position="162"/>
    </location>
</feature>
<evidence type="ECO:0000313" key="6">
    <source>
        <dbReference type="EMBL" id="KAE8023267.1"/>
    </source>
</evidence>
<keyword evidence="7" id="KW-1185">Reference proteome</keyword>
<dbReference type="Proteomes" id="UP000327013">
    <property type="component" value="Chromosome 3"/>
</dbReference>
<evidence type="ECO:0000256" key="2">
    <source>
        <dbReference type="ARBA" id="ARBA00023125"/>
    </source>
</evidence>
<dbReference type="AlphaFoldDB" id="A0A5N6R0D9"/>
<keyword evidence="2" id="KW-0238">DNA-binding</keyword>
<evidence type="ECO:0000313" key="7">
    <source>
        <dbReference type="Proteomes" id="UP000327013"/>
    </source>
</evidence>
<dbReference type="CDD" id="cd03185">
    <property type="entry name" value="GST_C_Tau"/>
    <property type="match status" value="1"/>
</dbReference>
<dbReference type="InterPro" id="IPR003441">
    <property type="entry name" value="NAC-dom"/>
</dbReference>
<dbReference type="PANTHER" id="PTHR31744:SF77">
    <property type="entry name" value="PROTEIN FEZ"/>
    <property type="match status" value="1"/>
</dbReference>
<dbReference type="EMBL" id="CM017323">
    <property type="protein sequence ID" value="KAE8023267.1"/>
    <property type="molecule type" value="Genomic_DNA"/>
</dbReference>
<name>A0A5N6R0D9_9ROSI</name>
<protein>
    <recommendedName>
        <fullName evidence="5">NAC domain-containing protein</fullName>
    </recommendedName>
</protein>
<dbReference type="SUPFAM" id="SSF47616">
    <property type="entry name" value="GST C-terminal domain-like"/>
    <property type="match status" value="1"/>
</dbReference>
<dbReference type="Gene3D" id="2.170.150.80">
    <property type="entry name" value="NAC domain"/>
    <property type="match status" value="1"/>
</dbReference>
<gene>
    <name evidence="6" type="ORF">FH972_008986</name>
</gene>
<proteinExistence type="predicted"/>
<dbReference type="GO" id="GO:0003677">
    <property type="term" value="F:DNA binding"/>
    <property type="evidence" value="ECO:0007669"/>
    <property type="project" value="UniProtKB-KW"/>
</dbReference>
<accession>A0A5N6R0D9</accession>
<sequence>MDERNDADKLDEVLLPGFRFHPTDEELVGFYLKRKIQQRPLSIELIKQLDIYKYDPWDLPTPPKRFLDKTIPANDSWAICRIFKKANSTTQRALSHSWVSPLPETNTNIDHHMLAKGSQCTQFSAQQTSCSPIQFSINNDMISAFSPLDFASYKSLNQIVDKSPQLPISSTTGDLPSSFFFSPLETSIPAKCTVDLSSMLLNMPSSMLGDFGTKATAADIIDHHYGGVVPQEHNCNGFSINLLQDHMQGEHANGLMKNPNLMHSTPDDQQWETVRSIGFPFSLPSNADAWKPNLILPGLLPIITCKGHEQEQAINEFNELLEVFDEGMKKDFPQELPLFDGKSLGFLDIVVALVGVHFCNYEAFNEAVAVLVTREKNPEFWSWVNALKDHPLLKETLPPHDKLAAKMRDFPSLLQFDPWAN</sequence>
<organism evidence="6 7">
    <name type="scientific">Carpinus fangiana</name>
    <dbReference type="NCBI Taxonomy" id="176857"/>
    <lineage>
        <taxon>Eukaryota</taxon>
        <taxon>Viridiplantae</taxon>
        <taxon>Streptophyta</taxon>
        <taxon>Embryophyta</taxon>
        <taxon>Tracheophyta</taxon>
        <taxon>Spermatophyta</taxon>
        <taxon>Magnoliopsida</taxon>
        <taxon>eudicotyledons</taxon>
        <taxon>Gunneridae</taxon>
        <taxon>Pentapetalae</taxon>
        <taxon>rosids</taxon>
        <taxon>fabids</taxon>
        <taxon>Fagales</taxon>
        <taxon>Betulaceae</taxon>
        <taxon>Carpinus</taxon>
    </lineage>
</organism>
<dbReference type="GO" id="GO:0006749">
    <property type="term" value="P:glutathione metabolic process"/>
    <property type="evidence" value="ECO:0007669"/>
    <property type="project" value="InterPro"/>
</dbReference>
<dbReference type="InterPro" id="IPR045074">
    <property type="entry name" value="GST_C_Tau"/>
</dbReference>
<dbReference type="OrthoDB" id="1841925at2759"/>
<dbReference type="InterPro" id="IPR036093">
    <property type="entry name" value="NAC_dom_sf"/>
</dbReference>
<dbReference type="GO" id="GO:0006355">
    <property type="term" value="P:regulation of DNA-templated transcription"/>
    <property type="evidence" value="ECO:0007669"/>
    <property type="project" value="InterPro"/>
</dbReference>
<dbReference type="PANTHER" id="PTHR31744">
    <property type="entry name" value="PROTEIN CUP-SHAPED COTYLEDON 2-RELATED"/>
    <property type="match status" value="1"/>
</dbReference>
<evidence type="ECO:0000256" key="3">
    <source>
        <dbReference type="ARBA" id="ARBA00023163"/>
    </source>
</evidence>
<dbReference type="Pfam" id="PF02365">
    <property type="entry name" value="NAM"/>
    <property type="match status" value="1"/>
</dbReference>
<evidence type="ECO:0000259" key="5">
    <source>
        <dbReference type="PROSITE" id="PS51005"/>
    </source>
</evidence>
<keyword evidence="1" id="KW-0805">Transcription regulation</keyword>
<dbReference type="InterPro" id="IPR036282">
    <property type="entry name" value="Glutathione-S-Trfase_C_sf"/>
</dbReference>
<keyword evidence="3" id="KW-0804">Transcription</keyword>
<dbReference type="Gene3D" id="1.20.1050.10">
    <property type="match status" value="1"/>
</dbReference>